<evidence type="ECO:0000256" key="1">
    <source>
        <dbReference type="ARBA" id="ARBA00023002"/>
    </source>
</evidence>
<gene>
    <name evidence="3" type="ORF">BJ984_000605</name>
</gene>
<name>A0A852SM96_9MICO</name>
<dbReference type="PANTHER" id="PTHR14239">
    <property type="entry name" value="DUDULIN-RELATED"/>
    <property type="match status" value="1"/>
</dbReference>
<sequence length="189" mass="19720">MTVIAVVGTGRVGLGFAEAAVAAGHRVVLANSRGPETLAEAVDSLGGSAEADTVEGAAARADLVLLAVPLHSYGSLPASALEGRIVMDAGNYYTDWSGHIQLPIAGDDEAAKKAVAELIESIGFDAVDAGALREGWRFQRGTPAYVVPLGTAELVDALQRARRYRDMAIDDLTTERTHRLPGSGAQRPD</sequence>
<keyword evidence="4" id="KW-1185">Reference proteome</keyword>
<keyword evidence="1" id="KW-0560">Oxidoreductase</keyword>
<dbReference type="PANTHER" id="PTHR14239:SF10">
    <property type="entry name" value="REDUCTASE"/>
    <property type="match status" value="1"/>
</dbReference>
<dbReference type="Gene3D" id="3.40.50.720">
    <property type="entry name" value="NAD(P)-binding Rossmann-like Domain"/>
    <property type="match status" value="1"/>
</dbReference>
<dbReference type="EMBL" id="JACCBM010000001">
    <property type="protein sequence ID" value="NYD69447.1"/>
    <property type="molecule type" value="Genomic_DNA"/>
</dbReference>
<feature type="domain" description="Pyrroline-5-carboxylate reductase catalytic N-terminal" evidence="2">
    <location>
        <begin position="4"/>
        <end position="91"/>
    </location>
</feature>
<reference evidence="3 4" key="1">
    <citation type="submission" date="2020-07" db="EMBL/GenBank/DDBJ databases">
        <title>Sequencing the genomes of 1000 actinobacteria strains.</title>
        <authorList>
            <person name="Klenk H.-P."/>
        </authorList>
    </citation>
    <scope>NUCLEOTIDE SEQUENCE [LARGE SCALE GENOMIC DNA]</scope>
    <source>
        <strain evidence="3 4">DSM 26474</strain>
    </source>
</reference>
<dbReference type="InterPro" id="IPR036291">
    <property type="entry name" value="NAD(P)-bd_dom_sf"/>
</dbReference>
<dbReference type="InterPro" id="IPR028939">
    <property type="entry name" value="P5C_Rdtase_cat_N"/>
</dbReference>
<accession>A0A852SM96</accession>
<evidence type="ECO:0000313" key="4">
    <source>
        <dbReference type="Proteomes" id="UP000549913"/>
    </source>
</evidence>
<dbReference type="AlphaFoldDB" id="A0A852SM96"/>
<protein>
    <recommendedName>
        <fullName evidence="2">Pyrroline-5-carboxylate reductase catalytic N-terminal domain-containing protein</fullName>
    </recommendedName>
</protein>
<dbReference type="InterPro" id="IPR051267">
    <property type="entry name" value="STEAP_metalloreductase"/>
</dbReference>
<dbReference type="GO" id="GO:0016491">
    <property type="term" value="F:oxidoreductase activity"/>
    <property type="evidence" value="ECO:0007669"/>
    <property type="project" value="UniProtKB-KW"/>
</dbReference>
<proteinExistence type="predicted"/>
<dbReference type="Pfam" id="PF03807">
    <property type="entry name" value="F420_oxidored"/>
    <property type="match status" value="1"/>
</dbReference>
<dbReference type="Proteomes" id="UP000549913">
    <property type="component" value="Unassembled WGS sequence"/>
</dbReference>
<evidence type="ECO:0000259" key="2">
    <source>
        <dbReference type="Pfam" id="PF03807"/>
    </source>
</evidence>
<organism evidence="3 4">
    <name type="scientific">Herbiconiux flava</name>
    <dbReference type="NCBI Taxonomy" id="881268"/>
    <lineage>
        <taxon>Bacteria</taxon>
        <taxon>Bacillati</taxon>
        <taxon>Actinomycetota</taxon>
        <taxon>Actinomycetes</taxon>
        <taxon>Micrococcales</taxon>
        <taxon>Microbacteriaceae</taxon>
        <taxon>Herbiconiux</taxon>
    </lineage>
</organism>
<comment type="caution">
    <text evidence="3">The sequence shown here is derived from an EMBL/GenBank/DDBJ whole genome shotgun (WGS) entry which is preliminary data.</text>
</comment>
<evidence type="ECO:0000313" key="3">
    <source>
        <dbReference type="EMBL" id="NYD69447.1"/>
    </source>
</evidence>
<dbReference type="SUPFAM" id="SSF51735">
    <property type="entry name" value="NAD(P)-binding Rossmann-fold domains"/>
    <property type="match status" value="1"/>
</dbReference>
<dbReference type="RefSeq" id="WP_179546775.1">
    <property type="nucleotide sequence ID" value="NZ_BSEW01000001.1"/>
</dbReference>